<proteinExistence type="inferred from homology"/>
<dbReference type="InterPro" id="IPR050353">
    <property type="entry name" value="PyrK_electron_transfer"/>
</dbReference>
<feature type="binding site" evidence="11 12">
    <location>
        <begin position="70"/>
        <end position="71"/>
    </location>
    <ligand>
        <name>FAD</name>
        <dbReference type="ChEBI" id="CHEBI:57692"/>
    </ligand>
</feature>
<dbReference type="HAMAP" id="MF_01211">
    <property type="entry name" value="DHODB_Fe_S_bind"/>
    <property type="match status" value="1"/>
</dbReference>
<comment type="function">
    <text evidence="11">Responsible for channeling the electrons from the oxidation of dihydroorotate from the FMN redox center in the PyrD type B subunit to the ultimate electron acceptor NAD(+).</text>
</comment>
<dbReference type="AlphaFoldDB" id="A0A841C598"/>
<evidence type="ECO:0000256" key="13">
    <source>
        <dbReference type="PIRSR" id="PIRSR006816-2"/>
    </source>
</evidence>
<dbReference type="InterPro" id="IPR019480">
    <property type="entry name" value="Dihydroorotate_DH_Fe-S-bd"/>
</dbReference>
<evidence type="ECO:0000256" key="2">
    <source>
        <dbReference type="ARBA" id="ARBA00022448"/>
    </source>
</evidence>
<dbReference type="NCBIfam" id="NF000797">
    <property type="entry name" value="PRK00054.1-2"/>
    <property type="match status" value="1"/>
</dbReference>
<dbReference type="InterPro" id="IPR039261">
    <property type="entry name" value="FNR_nucleotide-bd"/>
</dbReference>
<dbReference type="NCBIfam" id="NF000799">
    <property type="entry name" value="PRK00054.1-4"/>
    <property type="match status" value="1"/>
</dbReference>
<evidence type="ECO:0000256" key="11">
    <source>
        <dbReference type="HAMAP-Rule" id="MF_01211"/>
    </source>
</evidence>
<dbReference type="InterPro" id="IPR008333">
    <property type="entry name" value="Cbr1-like_FAD-bd_dom"/>
</dbReference>
<keyword evidence="5 11" id="KW-0479">Metal-binding</keyword>
<dbReference type="GO" id="GO:0016491">
    <property type="term" value="F:oxidoreductase activity"/>
    <property type="evidence" value="ECO:0007669"/>
    <property type="project" value="InterPro"/>
</dbReference>
<evidence type="ECO:0000256" key="6">
    <source>
        <dbReference type="ARBA" id="ARBA00022827"/>
    </source>
</evidence>
<reference evidence="15 16" key="1">
    <citation type="submission" date="2020-08" db="EMBL/GenBank/DDBJ databases">
        <title>Genomic Encyclopedia of Type Strains, Phase IV (KMG-IV): sequencing the most valuable type-strain genomes for metagenomic binning, comparative biology and taxonomic classification.</title>
        <authorList>
            <person name="Goeker M."/>
        </authorList>
    </citation>
    <scope>NUCLEOTIDE SEQUENCE [LARGE SCALE GENOMIC DNA]</scope>
    <source>
        <strain evidence="15 16">DSM 14925</strain>
    </source>
</reference>
<comment type="pathway">
    <text evidence="11">Pyrimidine metabolism; UMP biosynthesis via de novo pathway; orotate from (S)-dihydroorotate (NAD(+) route): step 1/1.</text>
</comment>
<feature type="domain" description="FAD-binding FR-type" evidence="14">
    <location>
        <begin position="1"/>
        <end position="95"/>
    </location>
</feature>
<dbReference type="UniPathway" id="UPA00070">
    <property type="reaction ID" value="UER00945"/>
</dbReference>
<dbReference type="GO" id="GO:0044205">
    <property type="term" value="P:'de novo' UMP biosynthetic process"/>
    <property type="evidence" value="ECO:0007669"/>
    <property type="project" value="UniProtKB-UniRule"/>
</dbReference>
<dbReference type="InterPro" id="IPR023455">
    <property type="entry name" value="Dihydroorotate_DHASE_ETsu"/>
</dbReference>
<feature type="binding site" evidence="11 13">
    <location>
        <position position="226"/>
    </location>
    <ligand>
        <name>[2Fe-2S] cluster</name>
        <dbReference type="ChEBI" id="CHEBI:190135"/>
    </ligand>
</feature>
<dbReference type="Gene3D" id="3.40.50.80">
    <property type="entry name" value="Nucleotide-binding domain of ferredoxin-NADP reductase (FNR) module"/>
    <property type="match status" value="1"/>
</dbReference>
<gene>
    <name evidence="11" type="primary">pyrK</name>
    <name evidence="15" type="ORF">HNQ37_000395</name>
</gene>
<organism evidence="15 16">
    <name type="scientific">Lactovum miscens</name>
    <dbReference type="NCBI Taxonomy" id="190387"/>
    <lineage>
        <taxon>Bacteria</taxon>
        <taxon>Bacillati</taxon>
        <taxon>Bacillota</taxon>
        <taxon>Bacilli</taxon>
        <taxon>Lactobacillales</taxon>
        <taxon>Streptococcaceae</taxon>
        <taxon>Lactovum</taxon>
    </lineage>
</organism>
<feature type="binding site" evidence="11 12">
    <location>
        <begin position="46"/>
        <end position="49"/>
    </location>
    <ligand>
        <name>FAD</name>
        <dbReference type="ChEBI" id="CHEBI:57692"/>
    </ligand>
</feature>
<dbReference type="Gene3D" id="2.40.30.10">
    <property type="entry name" value="Translation factors"/>
    <property type="match status" value="1"/>
</dbReference>
<comment type="cofactor">
    <cofactor evidence="13">
        <name>[2Fe-2S] cluster</name>
        <dbReference type="ChEBI" id="CHEBI:190135"/>
    </cofactor>
    <text evidence="13">Binds 1 [2Fe-2S] cluster per subunit.</text>
</comment>
<dbReference type="InterPro" id="IPR037117">
    <property type="entry name" value="Dihydroorotate_DH_ele_sf"/>
</dbReference>
<evidence type="ECO:0000256" key="8">
    <source>
        <dbReference type="ARBA" id="ARBA00022982"/>
    </source>
</evidence>
<protein>
    <recommendedName>
        <fullName evidence="11">Dihydroorotate dehydrogenase B (NAD(+)), electron transfer subunit</fullName>
    </recommendedName>
    <alternativeName>
        <fullName evidence="11">Dihydroorotate oxidase B, electron transfer subunit</fullName>
    </alternativeName>
</protein>
<dbReference type="GO" id="GO:0009055">
    <property type="term" value="F:electron transfer activity"/>
    <property type="evidence" value="ECO:0007669"/>
    <property type="project" value="UniProtKB-UniRule"/>
</dbReference>
<keyword evidence="7 11" id="KW-0665">Pyrimidine biosynthesis</keyword>
<evidence type="ECO:0000313" key="15">
    <source>
        <dbReference type="EMBL" id="MBB5887524.1"/>
    </source>
</evidence>
<dbReference type="InterPro" id="IPR017938">
    <property type="entry name" value="Riboflavin_synthase-like_b-brl"/>
</dbReference>
<dbReference type="GO" id="GO:0046872">
    <property type="term" value="F:metal ion binding"/>
    <property type="evidence" value="ECO:0007669"/>
    <property type="project" value="UniProtKB-KW"/>
</dbReference>
<keyword evidence="10 11" id="KW-0411">Iron-sulfur</keyword>
<dbReference type="InterPro" id="IPR012165">
    <property type="entry name" value="Cyt_c3_hydrogenase_gsu"/>
</dbReference>
<dbReference type="Pfam" id="PF00970">
    <property type="entry name" value="FAD_binding_6"/>
    <property type="match status" value="1"/>
</dbReference>
<comment type="cofactor">
    <cofactor evidence="11">
        <name>[2Fe-2S] cluster</name>
        <dbReference type="ChEBI" id="CHEBI:190135"/>
    </cofactor>
    <text evidence="11">Binds 1 [2Fe-2S] cluster per subunit.</text>
</comment>
<dbReference type="PANTHER" id="PTHR43513:SF3">
    <property type="entry name" value="DIHYDROOROTATE DEHYDROGENASE B (NAD(+)), ELECTRON TRANSFER SUBUNIT-RELATED"/>
    <property type="match status" value="1"/>
</dbReference>
<dbReference type="InterPro" id="IPR017927">
    <property type="entry name" value="FAD-bd_FR_type"/>
</dbReference>
<evidence type="ECO:0000256" key="7">
    <source>
        <dbReference type="ARBA" id="ARBA00022975"/>
    </source>
</evidence>
<dbReference type="SUPFAM" id="SSF63380">
    <property type="entry name" value="Riboflavin synthase domain-like"/>
    <property type="match status" value="1"/>
</dbReference>
<keyword evidence="8 11" id="KW-0249">Electron transport</keyword>
<keyword evidence="9 11" id="KW-0408">Iron</keyword>
<dbReference type="GO" id="GO:0050660">
    <property type="term" value="F:flavin adenine dinucleotide binding"/>
    <property type="evidence" value="ECO:0007669"/>
    <property type="project" value="InterPro"/>
</dbReference>
<dbReference type="PANTHER" id="PTHR43513">
    <property type="entry name" value="DIHYDROOROTATE DEHYDROGENASE B (NAD(+)), ELECTRON TRANSFER SUBUNIT"/>
    <property type="match status" value="1"/>
</dbReference>
<evidence type="ECO:0000256" key="12">
    <source>
        <dbReference type="PIRSR" id="PIRSR006816-1"/>
    </source>
</evidence>
<dbReference type="EMBL" id="JACHHV010000004">
    <property type="protein sequence ID" value="MBB5887524.1"/>
    <property type="molecule type" value="Genomic_DNA"/>
</dbReference>
<sequence>MTLIEQKNLAPQIFEMTLYGKLVKEMEVPGQFLHLRVPSAELLLRRPISLAEIDQTTETCKLIYRVEGKGTDIFSKMKDGDQIDVMGPLGNGFDIGNVKAEETAFIIGGGIGAPPMYELSKELISKGVKVIQLLGFATKNVIFYEEKFKKLGVTRIATDDGTYGMHGHVGHLIDQAIEEFGQPDLVYACGSNGLLKAVDRKFDDHPKAYISMEARMACAVGACYACVVHVKDDETGMSYVKVCDDGPIFETGKLVI</sequence>
<dbReference type="CDD" id="cd06218">
    <property type="entry name" value="DHOD_e_trans"/>
    <property type="match status" value="1"/>
</dbReference>
<keyword evidence="2 11" id="KW-0813">Transport</keyword>
<evidence type="ECO:0000313" key="16">
    <source>
        <dbReference type="Proteomes" id="UP000562464"/>
    </source>
</evidence>
<dbReference type="Pfam" id="PF10418">
    <property type="entry name" value="DHODB_Fe-S_bind"/>
    <property type="match status" value="1"/>
</dbReference>
<dbReference type="PIRSF" id="PIRSF006816">
    <property type="entry name" value="Cyc3_hyd_g"/>
    <property type="match status" value="1"/>
</dbReference>
<dbReference type="SUPFAM" id="SSF52343">
    <property type="entry name" value="Ferredoxin reductase-like, C-terminal NADP-linked domain"/>
    <property type="match status" value="1"/>
</dbReference>
<keyword evidence="16" id="KW-1185">Reference proteome</keyword>
<evidence type="ECO:0000259" key="14">
    <source>
        <dbReference type="PROSITE" id="PS51384"/>
    </source>
</evidence>
<keyword evidence="6 11" id="KW-0274">FAD</keyword>
<keyword evidence="4 11" id="KW-0001">2Fe-2S</keyword>
<dbReference type="GO" id="GO:0051537">
    <property type="term" value="F:2 iron, 2 sulfur cluster binding"/>
    <property type="evidence" value="ECO:0007669"/>
    <property type="project" value="UniProtKB-KW"/>
</dbReference>
<accession>A0A841C598</accession>
<comment type="caution">
    <text evidence="15">The sequence shown here is derived from an EMBL/GenBank/DDBJ whole genome shotgun (WGS) entry which is preliminary data.</text>
</comment>
<keyword evidence="3 11" id="KW-0285">Flavoprotein</keyword>
<evidence type="ECO:0000256" key="3">
    <source>
        <dbReference type="ARBA" id="ARBA00022630"/>
    </source>
</evidence>
<evidence type="ECO:0000256" key="1">
    <source>
        <dbReference type="ARBA" id="ARBA00006422"/>
    </source>
</evidence>
<dbReference type="PROSITE" id="PS51384">
    <property type="entry name" value="FAD_FR"/>
    <property type="match status" value="1"/>
</dbReference>
<dbReference type="Proteomes" id="UP000562464">
    <property type="component" value="Unassembled WGS sequence"/>
</dbReference>
<evidence type="ECO:0000256" key="9">
    <source>
        <dbReference type="ARBA" id="ARBA00023004"/>
    </source>
</evidence>
<feature type="binding site" evidence="11 12">
    <location>
        <begin position="63"/>
        <end position="65"/>
    </location>
    <ligand>
        <name>FAD</name>
        <dbReference type="ChEBI" id="CHEBI:57692"/>
    </ligand>
</feature>
<feature type="binding site" evidence="11 13">
    <location>
        <position position="243"/>
    </location>
    <ligand>
        <name>[2Fe-2S] cluster</name>
        <dbReference type="ChEBI" id="CHEBI:190135"/>
    </ligand>
</feature>
<evidence type="ECO:0000256" key="10">
    <source>
        <dbReference type="ARBA" id="ARBA00023014"/>
    </source>
</evidence>
<dbReference type="Gene3D" id="2.10.240.10">
    <property type="entry name" value="Dihydroorotate dehydrogenase, electron transfer subunit"/>
    <property type="match status" value="1"/>
</dbReference>
<feature type="binding site" evidence="11 13">
    <location>
        <position position="223"/>
    </location>
    <ligand>
        <name>[2Fe-2S] cluster</name>
        <dbReference type="ChEBI" id="CHEBI:190135"/>
    </ligand>
</feature>
<feature type="binding site" evidence="11 13">
    <location>
        <position position="218"/>
    </location>
    <ligand>
        <name>[2Fe-2S] cluster</name>
        <dbReference type="ChEBI" id="CHEBI:190135"/>
    </ligand>
</feature>
<comment type="similarity">
    <text evidence="1 11">Belongs to the PyrK family.</text>
</comment>
<evidence type="ECO:0000256" key="4">
    <source>
        <dbReference type="ARBA" id="ARBA00022714"/>
    </source>
</evidence>
<name>A0A841C598_9LACT</name>
<comment type="subunit">
    <text evidence="11">Heterotetramer of 2 PyrK and 2 PyrD type B subunits.</text>
</comment>
<evidence type="ECO:0000256" key="5">
    <source>
        <dbReference type="ARBA" id="ARBA00022723"/>
    </source>
</evidence>
<comment type="cofactor">
    <cofactor evidence="11 12">
        <name>FAD</name>
        <dbReference type="ChEBI" id="CHEBI:57692"/>
    </cofactor>
    <text evidence="11 12">Binds 1 FAD per subunit.</text>
</comment>